<keyword evidence="3 15" id="KW-0723">Serine/threonine-protein kinase</keyword>
<dbReference type="GO" id="GO:0000307">
    <property type="term" value="C:cyclin-dependent protein kinase holoenzyme complex"/>
    <property type="evidence" value="ECO:0007669"/>
    <property type="project" value="TreeGrafter"/>
</dbReference>
<dbReference type="AlphaFoldDB" id="A0AAU9IQ73"/>
<dbReference type="PROSITE" id="PS50011">
    <property type="entry name" value="PROTEIN_KINASE_DOM"/>
    <property type="match status" value="1"/>
</dbReference>
<evidence type="ECO:0000256" key="9">
    <source>
        <dbReference type="ARBA" id="ARBA00039612"/>
    </source>
</evidence>
<reference evidence="17" key="1">
    <citation type="submission" date="2021-09" db="EMBL/GenBank/DDBJ databases">
        <authorList>
            <consortium name="AG Swart"/>
            <person name="Singh M."/>
            <person name="Singh A."/>
            <person name="Seah K."/>
            <person name="Emmerich C."/>
        </authorList>
    </citation>
    <scope>NUCLEOTIDE SEQUENCE</scope>
    <source>
        <strain evidence="17">ATCC30299</strain>
    </source>
</reference>
<sequence length="307" mass="35350">MIGLTITRDQSRYQMISKLGEGAYGKVYKAKDTKTNSIVALKESVITMDSEGIPAQTIREICLLRDLLHPGVVYLQDVLILENKLYLIFEYLEQDLRYFLDNCVLPLPEPIIKKFLIQLLNALNYCHSHRIIHRDLKPHNLLLDSNNDLKIADFGLARAFQIPCRPYTTSVQTLWYRAPEIILGCEIYNTAIDLWSVGCIMAELMNGYPLFPGRNHIDQLFTIFRLLGTPNESTWEGVTNFRYYSPDFPKWTPVPFERLFPGFSEVGLDLLERLLSMNPEKRISARDALNHPFLKSSGVLTERLSIH</sequence>
<dbReference type="Pfam" id="PF00069">
    <property type="entry name" value="Pkinase"/>
    <property type="match status" value="1"/>
</dbReference>
<keyword evidence="4" id="KW-0808">Transferase</keyword>
<evidence type="ECO:0000259" key="16">
    <source>
        <dbReference type="PROSITE" id="PS50011"/>
    </source>
</evidence>
<feature type="domain" description="Protein kinase" evidence="16">
    <location>
        <begin position="13"/>
        <end position="294"/>
    </location>
</feature>
<evidence type="ECO:0000256" key="3">
    <source>
        <dbReference type="ARBA" id="ARBA00022527"/>
    </source>
</evidence>
<comment type="catalytic activity">
    <reaction evidence="13">
        <text>L-seryl-[protein] + ATP = O-phospho-L-seryl-[protein] + ADP + H(+)</text>
        <dbReference type="Rhea" id="RHEA:17989"/>
        <dbReference type="Rhea" id="RHEA-COMP:9863"/>
        <dbReference type="Rhea" id="RHEA-COMP:11604"/>
        <dbReference type="ChEBI" id="CHEBI:15378"/>
        <dbReference type="ChEBI" id="CHEBI:29999"/>
        <dbReference type="ChEBI" id="CHEBI:30616"/>
        <dbReference type="ChEBI" id="CHEBI:83421"/>
        <dbReference type="ChEBI" id="CHEBI:456216"/>
        <dbReference type="EC" id="2.7.11.22"/>
    </reaction>
</comment>
<dbReference type="InterPro" id="IPR008271">
    <property type="entry name" value="Ser/Thr_kinase_AS"/>
</dbReference>
<dbReference type="Gene3D" id="1.10.510.10">
    <property type="entry name" value="Transferase(Phosphotransferase) domain 1"/>
    <property type="match status" value="1"/>
</dbReference>
<dbReference type="SUPFAM" id="SSF56112">
    <property type="entry name" value="Protein kinase-like (PK-like)"/>
    <property type="match status" value="1"/>
</dbReference>
<keyword evidence="5 14" id="KW-0547">Nucleotide-binding</keyword>
<dbReference type="GO" id="GO:0005737">
    <property type="term" value="C:cytoplasm"/>
    <property type="evidence" value="ECO:0007669"/>
    <property type="project" value="TreeGrafter"/>
</dbReference>
<feature type="binding site" evidence="14">
    <location>
        <position position="42"/>
    </location>
    <ligand>
        <name>ATP</name>
        <dbReference type="ChEBI" id="CHEBI:30616"/>
    </ligand>
</feature>
<comment type="catalytic activity">
    <reaction evidence="12">
        <text>L-threonyl-[protein] + ATP = O-phospho-L-threonyl-[protein] + ADP + H(+)</text>
        <dbReference type="Rhea" id="RHEA:46608"/>
        <dbReference type="Rhea" id="RHEA-COMP:11060"/>
        <dbReference type="Rhea" id="RHEA-COMP:11605"/>
        <dbReference type="ChEBI" id="CHEBI:15378"/>
        <dbReference type="ChEBI" id="CHEBI:30013"/>
        <dbReference type="ChEBI" id="CHEBI:30616"/>
        <dbReference type="ChEBI" id="CHEBI:61977"/>
        <dbReference type="ChEBI" id="CHEBI:456216"/>
        <dbReference type="EC" id="2.7.11.22"/>
    </reaction>
</comment>
<accession>A0AAU9IQ73</accession>
<dbReference type="InterPro" id="IPR000719">
    <property type="entry name" value="Prot_kinase_dom"/>
</dbReference>
<evidence type="ECO:0000256" key="1">
    <source>
        <dbReference type="ARBA" id="ARBA00006485"/>
    </source>
</evidence>
<dbReference type="GO" id="GO:0010468">
    <property type="term" value="P:regulation of gene expression"/>
    <property type="evidence" value="ECO:0007669"/>
    <property type="project" value="TreeGrafter"/>
</dbReference>
<proteinExistence type="inferred from homology"/>
<comment type="similarity">
    <text evidence="1">Belongs to the protein kinase superfamily. CMGC Ser/Thr protein kinase family. CDC2/CDKX subfamily.</text>
</comment>
<keyword evidence="7 14" id="KW-0067">ATP-binding</keyword>
<dbReference type="Proteomes" id="UP001162131">
    <property type="component" value="Unassembled WGS sequence"/>
</dbReference>
<evidence type="ECO:0000313" key="17">
    <source>
        <dbReference type="EMBL" id="CAG9311635.1"/>
    </source>
</evidence>
<dbReference type="GO" id="GO:0005524">
    <property type="term" value="F:ATP binding"/>
    <property type="evidence" value="ECO:0007669"/>
    <property type="project" value="UniProtKB-UniRule"/>
</dbReference>
<comment type="caution">
    <text evidence="17">The sequence shown here is derived from an EMBL/GenBank/DDBJ whole genome shotgun (WGS) entry which is preliminary data.</text>
</comment>
<evidence type="ECO:0000313" key="18">
    <source>
        <dbReference type="Proteomes" id="UP001162131"/>
    </source>
</evidence>
<dbReference type="FunFam" id="3.30.200.20:FF:000124">
    <property type="entry name" value="Cyclin-dependent kinase 4"/>
    <property type="match status" value="1"/>
</dbReference>
<dbReference type="GO" id="GO:0000082">
    <property type="term" value="P:G1/S transition of mitotic cell cycle"/>
    <property type="evidence" value="ECO:0007669"/>
    <property type="project" value="TreeGrafter"/>
</dbReference>
<evidence type="ECO:0000256" key="14">
    <source>
        <dbReference type="PROSITE-ProRule" id="PRU10141"/>
    </source>
</evidence>
<dbReference type="CDD" id="cd07829">
    <property type="entry name" value="STKc_CDK_like"/>
    <property type="match status" value="1"/>
</dbReference>
<evidence type="ECO:0000256" key="11">
    <source>
        <dbReference type="ARBA" id="ARBA00042858"/>
    </source>
</evidence>
<evidence type="ECO:0000256" key="15">
    <source>
        <dbReference type="RuleBase" id="RU000304"/>
    </source>
</evidence>
<dbReference type="InterPro" id="IPR017441">
    <property type="entry name" value="Protein_kinase_ATP_BS"/>
</dbReference>
<dbReference type="EMBL" id="CAJZBQ010000004">
    <property type="protein sequence ID" value="CAG9311635.1"/>
    <property type="molecule type" value="Genomic_DNA"/>
</dbReference>
<evidence type="ECO:0000256" key="6">
    <source>
        <dbReference type="ARBA" id="ARBA00022777"/>
    </source>
</evidence>
<dbReference type="PANTHER" id="PTHR24056:SF254">
    <property type="entry name" value="CYCLIN-DEPENDENT KINASE 2"/>
    <property type="match status" value="1"/>
</dbReference>
<comment type="subunit">
    <text evidence="8">May form a complex composed of at least the catalytic subunit CRK2 and a cyclin.</text>
</comment>
<dbReference type="Gene3D" id="3.30.200.20">
    <property type="entry name" value="Phosphorylase Kinase, domain 1"/>
    <property type="match status" value="1"/>
</dbReference>
<dbReference type="PROSITE" id="PS00107">
    <property type="entry name" value="PROTEIN_KINASE_ATP"/>
    <property type="match status" value="1"/>
</dbReference>
<dbReference type="GO" id="GO:0004693">
    <property type="term" value="F:cyclin-dependent protein serine/threonine kinase activity"/>
    <property type="evidence" value="ECO:0007669"/>
    <property type="project" value="UniProtKB-EC"/>
</dbReference>
<keyword evidence="6" id="KW-0418">Kinase</keyword>
<dbReference type="GO" id="GO:0010389">
    <property type="term" value="P:regulation of G2/M transition of mitotic cell cycle"/>
    <property type="evidence" value="ECO:0007669"/>
    <property type="project" value="TreeGrafter"/>
</dbReference>
<evidence type="ECO:0000256" key="13">
    <source>
        <dbReference type="ARBA" id="ARBA00048367"/>
    </source>
</evidence>
<evidence type="ECO:0000256" key="4">
    <source>
        <dbReference type="ARBA" id="ARBA00022679"/>
    </source>
</evidence>
<evidence type="ECO:0000256" key="10">
    <source>
        <dbReference type="ARBA" id="ARBA00041902"/>
    </source>
</evidence>
<evidence type="ECO:0000256" key="8">
    <source>
        <dbReference type="ARBA" id="ARBA00038543"/>
    </source>
</evidence>
<dbReference type="EC" id="2.7.11.22" evidence="2"/>
<evidence type="ECO:0000256" key="5">
    <source>
        <dbReference type="ARBA" id="ARBA00022741"/>
    </source>
</evidence>
<organism evidence="17 18">
    <name type="scientific">Blepharisma stoltei</name>
    <dbReference type="NCBI Taxonomy" id="1481888"/>
    <lineage>
        <taxon>Eukaryota</taxon>
        <taxon>Sar</taxon>
        <taxon>Alveolata</taxon>
        <taxon>Ciliophora</taxon>
        <taxon>Postciliodesmatophora</taxon>
        <taxon>Heterotrichea</taxon>
        <taxon>Heterotrichida</taxon>
        <taxon>Blepharismidae</taxon>
        <taxon>Blepharisma</taxon>
    </lineage>
</organism>
<evidence type="ECO:0000256" key="12">
    <source>
        <dbReference type="ARBA" id="ARBA00047811"/>
    </source>
</evidence>
<gene>
    <name evidence="17" type="ORF">BSTOLATCC_MIC3922</name>
</gene>
<dbReference type="PANTHER" id="PTHR24056">
    <property type="entry name" value="CELL DIVISION PROTEIN KINASE"/>
    <property type="match status" value="1"/>
</dbReference>
<dbReference type="SMART" id="SM00220">
    <property type="entry name" value="S_TKc"/>
    <property type="match status" value="1"/>
</dbReference>
<dbReference type="InterPro" id="IPR011009">
    <property type="entry name" value="Kinase-like_dom_sf"/>
</dbReference>
<name>A0AAU9IQ73_9CILI</name>
<dbReference type="InterPro" id="IPR050108">
    <property type="entry name" value="CDK"/>
</dbReference>
<dbReference type="GO" id="GO:0005634">
    <property type="term" value="C:nucleus"/>
    <property type="evidence" value="ECO:0007669"/>
    <property type="project" value="TreeGrafter"/>
</dbReference>
<evidence type="ECO:0000256" key="2">
    <source>
        <dbReference type="ARBA" id="ARBA00012425"/>
    </source>
</evidence>
<protein>
    <recommendedName>
        <fullName evidence="9">Cyclin-dependent kinase 2 homolog</fullName>
        <ecNumber evidence="2">2.7.11.22</ecNumber>
    </recommendedName>
    <alternativeName>
        <fullName evidence="10">Cell division control protein 2 homolog</fullName>
    </alternativeName>
    <alternativeName>
        <fullName evidence="11">cdc2-related kinase 2</fullName>
    </alternativeName>
</protein>
<keyword evidence="18" id="KW-1185">Reference proteome</keyword>
<evidence type="ECO:0000256" key="7">
    <source>
        <dbReference type="ARBA" id="ARBA00022840"/>
    </source>
</evidence>
<dbReference type="GO" id="GO:0030332">
    <property type="term" value="F:cyclin binding"/>
    <property type="evidence" value="ECO:0007669"/>
    <property type="project" value="TreeGrafter"/>
</dbReference>
<dbReference type="FunFam" id="1.10.510.10:FF:000574">
    <property type="entry name" value="Cell division related protein kinase 2"/>
    <property type="match status" value="1"/>
</dbReference>
<dbReference type="PROSITE" id="PS00108">
    <property type="entry name" value="PROTEIN_KINASE_ST"/>
    <property type="match status" value="1"/>
</dbReference>
<dbReference type="GO" id="GO:0007165">
    <property type="term" value="P:signal transduction"/>
    <property type="evidence" value="ECO:0007669"/>
    <property type="project" value="TreeGrafter"/>
</dbReference>